<keyword evidence="6" id="KW-0106">Calcium</keyword>
<dbReference type="PANTHER" id="PTHR33938:SF8">
    <property type="entry name" value="CARBOXYLIC ESTER HYDROLASE"/>
    <property type="match status" value="1"/>
</dbReference>
<evidence type="ECO:0000256" key="7">
    <source>
        <dbReference type="ARBA" id="ARBA00023157"/>
    </source>
</evidence>
<dbReference type="InterPro" id="IPR011118">
    <property type="entry name" value="Tannase/feruloyl_esterase"/>
</dbReference>
<feature type="signal peptide" evidence="8">
    <location>
        <begin position="1"/>
        <end position="22"/>
    </location>
</feature>
<dbReference type="SUPFAM" id="SSF53474">
    <property type="entry name" value="alpha/beta-Hydrolases"/>
    <property type="match status" value="1"/>
</dbReference>
<dbReference type="EC" id="3.1.1.-" evidence="8"/>
<dbReference type="AlphaFoldDB" id="A0A6A6ZVT0"/>
<proteinExistence type="inferred from homology"/>
<evidence type="ECO:0000256" key="8">
    <source>
        <dbReference type="RuleBase" id="RU361238"/>
    </source>
</evidence>
<keyword evidence="4 8" id="KW-0732">Signal</keyword>
<keyword evidence="11" id="KW-1185">Reference proteome</keyword>
<dbReference type="GO" id="GO:0046872">
    <property type="term" value="F:metal ion binding"/>
    <property type="evidence" value="ECO:0007669"/>
    <property type="project" value="UniProtKB-KW"/>
</dbReference>
<sequence length="619" mass="67439">MFAMRALTVLLHASVSSSLVYSADTLSQSSRCVSDAFSKPQVGRGITILSIHAQPQHNFTSIPGGPLRPSLSGLEFCQVQIYLTHQTQHDSDLGIKGTYDKVLVEVWLPLTSEYWNGRFQATGGAGFATGMFGAELGAAVMNGWAAASTDGGHDADLAKLADASWALADIDANTDGHSMYRRRRINWNLLQNFASRSSVDQILIGKAVTEQYYQMKPHHSYWNGCSTGGRQGYAIAQKYPELLDGILANAPAISFVSLLMGELWPQVVMNKHKTYLSNCELESFRVHAIEGCQVLADVKNGILEDPSDCTWVPEESLGSVFQCDGQEVVITKPMLAVIRDIWDGPGGSAASNKFPGFAWGVPMTRVANITVGADGTLAQFPFPIAASWLRHIVMQGSELAIGVLDTEDLDALWVSAQYEFGGLLNTDDPDLARLRDSGTKLLTWHGMSDQLIPYQNTINYRQKVEAVMGEVDEYYRLFLAPGVGHCGGGSGPVPKDPLAALVHWVEDDEPPETLDAAVTDHEWDLVTKELCLWPARSDYMGIGDPKRASTWTCKGGTERAAQSRNENEPWIPIDYQGTQQPQRGYKKQGQDSGGSSRASQVLGGLKDRIEGLGLGLRIG</sequence>
<gene>
    <name evidence="10" type="ORF">CC86DRAFT_370923</name>
</gene>
<keyword evidence="3" id="KW-0479">Metal-binding</keyword>
<evidence type="ECO:0000256" key="1">
    <source>
        <dbReference type="ARBA" id="ARBA00006249"/>
    </source>
</evidence>
<feature type="region of interest" description="Disordered" evidence="9">
    <location>
        <begin position="555"/>
        <end position="602"/>
    </location>
</feature>
<dbReference type="GO" id="GO:0030600">
    <property type="term" value="F:feruloyl esterase activity"/>
    <property type="evidence" value="ECO:0007669"/>
    <property type="project" value="UniProtKB-ARBA"/>
</dbReference>
<feature type="chain" id="PRO_5025709226" description="Carboxylic ester hydrolase" evidence="8">
    <location>
        <begin position="23"/>
        <end position="619"/>
    </location>
</feature>
<evidence type="ECO:0000313" key="10">
    <source>
        <dbReference type="EMBL" id="KAF2825161.1"/>
    </source>
</evidence>
<keyword evidence="7" id="KW-1015">Disulfide bond</keyword>
<evidence type="ECO:0000256" key="3">
    <source>
        <dbReference type="ARBA" id="ARBA00022723"/>
    </source>
</evidence>
<evidence type="ECO:0000256" key="2">
    <source>
        <dbReference type="ARBA" id="ARBA00022487"/>
    </source>
</evidence>
<dbReference type="Pfam" id="PF07519">
    <property type="entry name" value="Tannase"/>
    <property type="match status" value="1"/>
</dbReference>
<dbReference type="Proteomes" id="UP000799424">
    <property type="component" value="Unassembled WGS sequence"/>
</dbReference>
<evidence type="ECO:0000256" key="9">
    <source>
        <dbReference type="SAM" id="MobiDB-lite"/>
    </source>
</evidence>
<keyword evidence="5 8" id="KW-0378">Hydrolase</keyword>
<dbReference type="EMBL" id="MU006228">
    <property type="protein sequence ID" value="KAF2825161.1"/>
    <property type="molecule type" value="Genomic_DNA"/>
</dbReference>
<dbReference type="OrthoDB" id="3039123at2759"/>
<protein>
    <recommendedName>
        <fullName evidence="8">Carboxylic ester hydrolase</fullName>
        <ecNumber evidence="8">3.1.1.-</ecNumber>
    </recommendedName>
</protein>
<accession>A0A6A6ZVT0</accession>
<dbReference type="PANTHER" id="PTHR33938">
    <property type="entry name" value="FERULOYL ESTERASE B-RELATED"/>
    <property type="match status" value="1"/>
</dbReference>
<reference evidence="10" key="1">
    <citation type="journal article" date="2020" name="Stud. Mycol.">
        <title>101 Dothideomycetes genomes: a test case for predicting lifestyles and emergence of pathogens.</title>
        <authorList>
            <person name="Haridas S."/>
            <person name="Albert R."/>
            <person name="Binder M."/>
            <person name="Bloem J."/>
            <person name="Labutti K."/>
            <person name="Salamov A."/>
            <person name="Andreopoulos B."/>
            <person name="Baker S."/>
            <person name="Barry K."/>
            <person name="Bills G."/>
            <person name="Bluhm B."/>
            <person name="Cannon C."/>
            <person name="Castanera R."/>
            <person name="Culley D."/>
            <person name="Daum C."/>
            <person name="Ezra D."/>
            <person name="Gonzalez J."/>
            <person name="Henrissat B."/>
            <person name="Kuo A."/>
            <person name="Liang C."/>
            <person name="Lipzen A."/>
            <person name="Lutzoni F."/>
            <person name="Magnuson J."/>
            <person name="Mondo S."/>
            <person name="Nolan M."/>
            <person name="Ohm R."/>
            <person name="Pangilinan J."/>
            <person name="Park H.-J."/>
            <person name="Ramirez L."/>
            <person name="Alfaro M."/>
            <person name="Sun H."/>
            <person name="Tritt A."/>
            <person name="Yoshinaga Y."/>
            <person name="Zwiers L.-H."/>
            <person name="Turgeon B."/>
            <person name="Goodwin S."/>
            <person name="Spatafora J."/>
            <person name="Crous P."/>
            <person name="Grigoriev I."/>
        </authorList>
    </citation>
    <scope>NUCLEOTIDE SEQUENCE</scope>
    <source>
        <strain evidence="10">CBS 113818</strain>
    </source>
</reference>
<evidence type="ECO:0000313" key="11">
    <source>
        <dbReference type="Proteomes" id="UP000799424"/>
    </source>
</evidence>
<comment type="similarity">
    <text evidence="1 8">Belongs to the tannase family.</text>
</comment>
<organism evidence="10 11">
    <name type="scientific">Ophiobolus disseminans</name>
    <dbReference type="NCBI Taxonomy" id="1469910"/>
    <lineage>
        <taxon>Eukaryota</taxon>
        <taxon>Fungi</taxon>
        <taxon>Dikarya</taxon>
        <taxon>Ascomycota</taxon>
        <taxon>Pezizomycotina</taxon>
        <taxon>Dothideomycetes</taxon>
        <taxon>Pleosporomycetidae</taxon>
        <taxon>Pleosporales</taxon>
        <taxon>Pleosporineae</taxon>
        <taxon>Phaeosphaeriaceae</taxon>
        <taxon>Ophiobolus</taxon>
    </lineage>
</organism>
<dbReference type="InterPro" id="IPR029058">
    <property type="entry name" value="AB_hydrolase_fold"/>
</dbReference>
<evidence type="ECO:0000256" key="4">
    <source>
        <dbReference type="ARBA" id="ARBA00022729"/>
    </source>
</evidence>
<keyword evidence="2" id="KW-0719">Serine esterase</keyword>
<evidence type="ECO:0000256" key="6">
    <source>
        <dbReference type="ARBA" id="ARBA00022837"/>
    </source>
</evidence>
<evidence type="ECO:0000256" key="5">
    <source>
        <dbReference type="ARBA" id="ARBA00022801"/>
    </source>
</evidence>
<name>A0A6A6ZVT0_9PLEO</name>
<dbReference type="Gene3D" id="3.40.50.1820">
    <property type="entry name" value="alpha/beta hydrolase"/>
    <property type="match status" value="1"/>
</dbReference>